<accession>A0A0D3FBV1</accession>
<feature type="compositionally biased region" description="Basic and acidic residues" evidence="1">
    <location>
        <begin position="51"/>
        <end position="62"/>
    </location>
</feature>
<feature type="compositionally biased region" description="Basic and acidic residues" evidence="1">
    <location>
        <begin position="10"/>
        <end position="23"/>
    </location>
</feature>
<evidence type="ECO:0000313" key="2">
    <source>
        <dbReference type="EnsemblPlants" id="OBART02G36700.1"/>
    </source>
</evidence>
<reference evidence="2" key="2">
    <citation type="submission" date="2015-03" db="UniProtKB">
        <authorList>
            <consortium name="EnsemblPlants"/>
        </authorList>
    </citation>
    <scope>IDENTIFICATION</scope>
</reference>
<dbReference type="Proteomes" id="UP000026960">
    <property type="component" value="Chromosome 2"/>
</dbReference>
<dbReference type="EnsemblPlants" id="OBART02G36700.1">
    <property type="protein sequence ID" value="OBART02G36700.1"/>
    <property type="gene ID" value="OBART02G36700"/>
</dbReference>
<feature type="region of interest" description="Disordered" evidence="1">
    <location>
        <begin position="1"/>
        <end position="62"/>
    </location>
</feature>
<organism evidence="2">
    <name type="scientific">Oryza barthii</name>
    <dbReference type="NCBI Taxonomy" id="65489"/>
    <lineage>
        <taxon>Eukaryota</taxon>
        <taxon>Viridiplantae</taxon>
        <taxon>Streptophyta</taxon>
        <taxon>Embryophyta</taxon>
        <taxon>Tracheophyta</taxon>
        <taxon>Spermatophyta</taxon>
        <taxon>Magnoliopsida</taxon>
        <taxon>Liliopsida</taxon>
        <taxon>Poales</taxon>
        <taxon>Poaceae</taxon>
        <taxon>BOP clade</taxon>
        <taxon>Oryzoideae</taxon>
        <taxon>Oryzeae</taxon>
        <taxon>Oryzinae</taxon>
        <taxon>Oryza</taxon>
    </lineage>
</organism>
<keyword evidence="3" id="KW-1185">Reference proteome</keyword>
<evidence type="ECO:0000313" key="3">
    <source>
        <dbReference type="Proteomes" id="UP000026960"/>
    </source>
</evidence>
<evidence type="ECO:0000256" key="1">
    <source>
        <dbReference type="SAM" id="MobiDB-lite"/>
    </source>
</evidence>
<dbReference type="HOGENOM" id="CLU_2458324_0_0_1"/>
<sequence length="89" mass="10057">MAAVSGSGNDDGREQPPNRDKHLLPSMRRQAKPITVVVESLESGDTPDPMRGPKEYRNSDTPHDFIDRYTLQVWLGWSKPKIIKSNDPK</sequence>
<proteinExistence type="predicted"/>
<dbReference type="AlphaFoldDB" id="A0A0D3FBV1"/>
<reference evidence="2" key="1">
    <citation type="journal article" date="2009" name="Rice">
        <title>De Novo Next Generation Sequencing of Plant Genomes.</title>
        <authorList>
            <person name="Rounsley S."/>
            <person name="Marri P.R."/>
            <person name="Yu Y."/>
            <person name="He R."/>
            <person name="Sisneros N."/>
            <person name="Goicoechea J.L."/>
            <person name="Lee S.J."/>
            <person name="Angelova A."/>
            <person name="Kudrna D."/>
            <person name="Luo M."/>
            <person name="Affourtit J."/>
            <person name="Desany B."/>
            <person name="Knight J."/>
            <person name="Niazi F."/>
            <person name="Egholm M."/>
            <person name="Wing R.A."/>
        </authorList>
    </citation>
    <scope>NUCLEOTIDE SEQUENCE [LARGE SCALE GENOMIC DNA]</scope>
    <source>
        <strain evidence="2">cv. IRGC 105608</strain>
    </source>
</reference>
<name>A0A0D3FBV1_9ORYZ</name>
<dbReference type="Gramene" id="OBART02G36700.1">
    <property type="protein sequence ID" value="OBART02G36700.1"/>
    <property type="gene ID" value="OBART02G36700"/>
</dbReference>
<dbReference type="PaxDb" id="65489-OBART02G36700.1"/>
<protein>
    <submittedName>
        <fullName evidence="2">Uncharacterized protein</fullName>
    </submittedName>
</protein>